<dbReference type="EMBL" id="JAGSPD010000016">
    <property type="protein sequence ID" value="MBV7270512.1"/>
    <property type="molecule type" value="Genomic_DNA"/>
</dbReference>
<evidence type="ECO:0000256" key="1">
    <source>
        <dbReference type="SAM" id="Coils"/>
    </source>
</evidence>
<proteinExistence type="predicted"/>
<dbReference type="RefSeq" id="WP_218547685.1">
    <property type="nucleotide sequence ID" value="NZ_JAGSPD010000016.1"/>
</dbReference>
<evidence type="ECO:0000313" key="4">
    <source>
        <dbReference type="Proteomes" id="UP001138894"/>
    </source>
</evidence>
<keyword evidence="1" id="KW-0175">Coiled coil</keyword>
<organism evidence="3 4">
    <name type="scientific">Winogradskyella luteola</name>
    <dbReference type="NCBI Taxonomy" id="2828330"/>
    <lineage>
        <taxon>Bacteria</taxon>
        <taxon>Pseudomonadati</taxon>
        <taxon>Bacteroidota</taxon>
        <taxon>Flavobacteriia</taxon>
        <taxon>Flavobacteriales</taxon>
        <taxon>Flavobacteriaceae</taxon>
        <taxon>Winogradskyella</taxon>
    </lineage>
</organism>
<feature type="chain" id="PRO_5040821347" description="Outer membrane protein beta-barrel domain-containing protein" evidence="2">
    <location>
        <begin position="20"/>
        <end position="353"/>
    </location>
</feature>
<keyword evidence="2" id="KW-0732">Signal</keyword>
<evidence type="ECO:0000313" key="3">
    <source>
        <dbReference type="EMBL" id="MBV7270512.1"/>
    </source>
</evidence>
<dbReference type="AlphaFoldDB" id="A0A9X1FAF4"/>
<comment type="caution">
    <text evidence="3">The sequence shown here is derived from an EMBL/GenBank/DDBJ whole genome shotgun (WGS) entry which is preliminary data.</text>
</comment>
<protein>
    <recommendedName>
        <fullName evidence="5">Outer membrane protein beta-barrel domain-containing protein</fullName>
    </recommendedName>
</protein>
<evidence type="ECO:0000256" key="2">
    <source>
        <dbReference type="SAM" id="SignalP"/>
    </source>
</evidence>
<gene>
    <name evidence="3" type="ORF">KCG49_15090</name>
</gene>
<feature type="signal peptide" evidence="2">
    <location>
        <begin position="1"/>
        <end position="19"/>
    </location>
</feature>
<feature type="coiled-coil region" evidence="1">
    <location>
        <begin position="43"/>
        <end position="99"/>
    </location>
</feature>
<name>A0A9X1FAF4_9FLAO</name>
<sequence length="353" mass="40105">MRNIIVLFILLGLTQNVLAQNSVFEKKASQIAQRIDSITSVEKRALKKELKKIDKKLDKKEFTAAEAEAEKKRIAEVYAERINNAVALEEQKLQTLIRNKVSGNIAMNDDESNTSFSSIFGIDDNYYKDSITGLKVEKRWTSQFVVALGANIISGDTDGFYGDGFKTSPFGYGEVGFSFKYRLKESDNLWNLKLGFSTMIDEIRPEKDDDIFVTNGNQTTLQDSGFNIRRSYLSSIYIGLPVHLELDFSKPQFDKKTNQTYLRSQEGFRLGVGGFVAFRLATRQFIRYNDEDGKRIRVNQNDSFNINDVIFGPSAYIGFGDVSIYAKYNVNSVFRNNPQEVNSLAVALRFDFN</sequence>
<accession>A0A9X1FAF4</accession>
<dbReference type="Proteomes" id="UP001138894">
    <property type="component" value="Unassembled WGS sequence"/>
</dbReference>
<keyword evidence="4" id="KW-1185">Reference proteome</keyword>
<evidence type="ECO:0008006" key="5">
    <source>
        <dbReference type="Google" id="ProtNLM"/>
    </source>
</evidence>
<reference evidence="3" key="1">
    <citation type="submission" date="2021-04" db="EMBL/GenBank/DDBJ databases">
        <authorList>
            <person name="Pira H."/>
            <person name="Risdian C."/>
            <person name="Wink J."/>
        </authorList>
    </citation>
    <scope>NUCLEOTIDE SEQUENCE</scope>
    <source>
        <strain evidence="3">WHY3</strain>
    </source>
</reference>